<dbReference type="Pfam" id="PF00356">
    <property type="entry name" value="LacI"/>
    <property type="match status" value="1"/>
</dbReference>
<dbReference type="SMART" id="SM00354">
    <property type="entry name" value="HTH_LACI"/>
    <property type="match status" value="1"/>
</dbReference>
<proteinExistence type="predicted"/>
<dbReference type="EMBL" id="JAIRBC010000030">
    <property type="protein sequence ID" value="MCG2462371.1"/>
    <property type="molecule type" value="Genomic_DNA"/>
</dbReference>
<dbReference type="InterPro" id="IPR046335">
    <property type="entry name" value="LacI/GalR-like_sensor"/>
</dbReference>
<accession>A0AAE3EZ60</accession>
<keyword evidence="3" id="KW-0804">Transcription</keyword>
<dbReference type="InterPro" id="IPR028082">
    <property type="entry name" value="Peripla_BP_I"/>
</dbReference>
<evidence type="ECO:0000256" key="3">
    <source>
        <dbReference type="ARBA" id="ARBA00023163"/>
    </source>
</evidence>
<dbReference type="PROSITE" id="PS00356">
    <property type="entry name" value="HTH_LACI_1"/>
    <property type="match status" value="1"/>
</dbReference>
<keyword evidence="2" id="KW-0238">DNA-binding</keyword>
<dbReference type="PANTHER" id="PTHR30146">
    <property type="entry name" value="LACI-RELATED TRANSCRIPTIONAL REPRESSOR"/>
    <property type="match status" value="1"/>
</dbReference>
<dbReference type="SUPFAM" id="SSF47413">
    <property type="entry name" value="lambda repressor-like DNA-binding domains"/>
    <property type="match status" value="1"/>
</dbReference>
<evidence type="ECO:0000256" key="2">
    <source>
        <dbReference type="ARBA" id="ARBA00023125"/>
    </source>
</evidence>
<dbReference type="RefSeq" id="WP_317903510.1">
    <property type="nucleotide sequence ID" value="NZ_JAIRBC010000030.1"/>
</dbReference>
<sequence length="342" mass="37933">MKKKALLKDIAKKVGVSIATVSYVLSKGKESKVSVEMSEKIKKVAKELNYQPNQIAKSLKSGRTFTIGLVVADISNPFFAHIARIIEDEAAKLGYTLVFSSSDERAEKSWGLIKFLINRQVDGFIIVPTKGSEDQIKHLKEQNIPFVLIDRYFQEIPSNYVVIDNFGAAYKAVERLIVTGNKKIGIIAYGNSLVHMKGRIKGAMAAMENHNLKVNESWLKEINFSSIGEDVVNGINGLLLVEEPVTAIFFASNSLAIHGMKQIDKLGLKVPNDVAIVSFDQGEAFDFYYSPITYIQQPLTELGKEAVKILVDEISDPEIGYKQMSLEAKLIVRESCGKASLR</sequence>
<dbReference type="Pfam" id="PF13377">
    <property type="entry name" value="Peripla_BP_3"/>
    <property type="match status" value="1"/>
</dbReference>
<keyword evidence="1" id="KW-0805">Transcription regulation</keyword>
<dbReference type="CDD" id="cd19977">
    <property type="entry name" value="PBP1_EndR-like"/>
    <property type="match status" value="1"/>
</dbReference>
<dbReference type="Gene3D" id="1.10.260.40">
    <property type="entry name" value="lambda repressor-like DNA-binding domains"/>
    <property type="match status" value="1"/>
</dbReference>
<evidence type="ECO:0000313" key="5">
    <source>
        <dbReference type="EMBL" id="MCG2462371.1"/>
    </source>
</evidence>
<dbReference type="PROSITE" id="PS50932">
    <property type="entry name" value="HTH_LACI_2"/>
    <property type="match status" value="1"/>
</dbReference>
<dbReference type="Gene3D" id="3.40.50.2300">
    <property type="match status" value="2"/>
</dbReference>
<evidence type="ECO:0000259" key="4">
    <source>
        <dbReference type="PROSITE" id="PS50932"/>
    </source>
</evidence>
<dbReference type="AlphaFoldDB" id="A0AAE3EZ60"/>
<dbReference type="GO" id="GO:0003700">
    <property type="term" value="F:DNA-binding transcription factor activity"/>
    <property type="evidence" value="ECO:0007669"/>
    <property type="project" value="TreeGrafter"/>
</dbReference>
<protein>
    <submittedName>
        <fullName evidence="5">LacI family transcriptional regulator</fullName>
    </submittedName>
</protein>
<keyword evidence="6" id="KW-1185">Reference proteome</keyword>
<feature type="domain" description="HTH lacI-type" evidence="4">
    <location>
        <begin position="5"/>
        <end position="61"/>
    </location>
</feature>
<evidence type="ECO:0000256" key="1">
    <source>
        <dbReference type="ARBA" id="ARBA00023015"/>
    </source>
</evidence>
<reference evidence="5" key="1">
    <citation type="submission" date="2023-02" db="EMBL/GenBank/DDBJ databases">
        <title>Genome of Flavobacteriaceae gen. nov. sp. strain F89.</title>
        <authorList>
            <person name="Wang Y."/>
        </authorList>
    </citation>
    <scope>NUCLEOTIDE SEQUENCE</scope>
    <source>
        <strain evidence="5">F89</strain>
    </source>
</reference>
<organism evidence="5 6">
    <name type="scientific">Cerina litoralis</name>
    <dbReference type="NCBI Taxonomy" id="2874477"/>
    <lineage>
        <taxon>Bacteria</taxon>
        <taxon>Pseudomonadati</taxon>
        <taxon>Bacteroidota</taxon>
        <taxon>Flavobacteriia</taxon>
        <taxon>Flavobacteriales</taxon>
        <taxon>Flavobacteriaceae</taxon>
        <taxon>Cerina</taxon>
    </lineage>
</organism>
<name>A0AAE3EZ60_9FLAO</name>
<evidence type="ECO:0000313" key="6">
    <source>
        <dbReference type="Proteomes" id="UP001200642"/>
    </source>
</evidence>
<comment type="caution">
    <text evidence="5">The sequence shown here is derived from an EMBL/GenBank/DDBJ whole genome shotgun (WGS) entry which is preliminary data.</text>
</comment>
<dbReference type="GO" id="GO:0000976">
    <property type="term" value="F:transcription cis-regulatory region binding"/>
    <property type="evidence" value="ECO:0007669"/>
    <property type="project" value="TreeGrafter"/>
</dbReference>
<dbReference type="CDD" id="cd01392">
    <property type="entry name" value="HTH_LacI"/>
    <property type="match status" value="1"/>
</dbReference>
<dbReference type="SUPFAM" id="SSF53822">
    <property type="entry name" value="Periplasmic binding protein-like I"/>
    <property type="match status" value="1"/>
</dbReference>
<dbReference type="PANTHER" id="PTHR30146:SF109">
    <property type="entry name" value="HTH-TYPE TRANSCRIPTIONAL REGULATOR GALS"/>
    <property type="match status" value="1"/>
</dbReference>
<dbReference type="InterPro" id="IPR010982">
    <property type="entry name" value="Lambda_DNA-bd_dom_sf"/>
</dbReference>
<gene>
    <name evidence="5" type="ORF">K8352_16540</name>
</gene>
<dbReference type="Proteomes" id="UP001200642">
    <property type="component" value="Unassembled WGS sequence"/>
</dbReference>
<dbReference type="InterPro" id="IPR000843">
    <property type="entry name" value="HTH_LacI"/>
</dbReference>